<protein>
    <recommendedName>
        <fullName evidence="3">PNPLA domain-containing protein</fullName>
    </recommendedName>
</protein>
<feature type="domain" description="PNPLA" evidence="3">
    <location>
        <begin position="9"/>
        <end position="242"/>
    </location>
</feature>
<organism evidence="4 5">
    <name type="scientific">Aquimarina addita</name>
    <dbReference type="NCBI Taxonomy" id="870485"/>
    <lineage>
        <taxon>Bacteria</taxon>
        <taxon>Pseudomonadati</taxon>
        <taxon>Bacteroidota</taxon>
        <taxon>Flavobacteriia</taxon>
        <taxon>Flavobacteriales</taxon>
        <taxon>Flavobacteriaceae</taxon>
        <taxon>Aquimarina</taxon>
    </lineage>
</organism>
<dbReference type="Pfam" id="PF01734">
    <property type="entry name" value="Patatin"/>
    <property type="match status" value="1"/>
</dbReference>
<keyword evidence="5" id="KW-1185">Reference proteome</keyword>
<comment type="caution">
    <text evidence="4">The sequence shown here is derived from an EMBL/GenBank/DDBJ whole genome shotgun (WGS) entry which is preliminary data.</text>
</comment>
<dbReference type="RefSeq" id="WP_344926627.1">
    <property type="nucleotide sequence ID" value="NZ_BAABCW010000006.1"/>
</dbReference>
<accession>A0ABP6UHT9</accession>
<proteinExistence type="predicted"/>
<name>A0ABP6UHT9_9FLAO</name>
<evidence type="ECO:0000259" key="3">
    <source>
        <dbReference type="PROSITE" id="PS51635"/>
    </source>
</evidence>
<evidence type="ECO:0000313" key="4">
    <source>
        <dbReference type="EMBL" id="GAA3508055.1"/>
    </source>
</evidence>
<keyword evidence="1" id="KW-0443">Lipid metabolism</keyword>
<dbReference type="InterPro" id="IPR016035">
    <property type="entry name" value="Acyl_Trfase/lysoPLipase"/>
</dbReference>
<evidence type="ECO:0000256" key="2">
    <source>
        <dbReference type="PROSITE-ProRule" id="PRU01161"/>
    </source>
</evidence>
<dbReference type="InterPro" id="IPR002641">
    <property type="entry name" value="PNPLA_dom"/>
</dbReference>
<dbReference type="EMBL" id="BAABCW010000006">
    <property type="protein sequence ID" value="GAA3508055.1"/>
    <property type="molecule type" value="Genomic_DNA"/>
</dbReference>
<evidence type="ECO:0000256" key="1">
    <source>
        <dbReference type="ARBA" id="ARBA00023098"/>
    </source>
</evidence>
<sequence>MEDTFNNAFILSGGGTRLMIYLGMYAALEKLQMQPDVLIGTCGGAFAATVINAFPDTTLRKEYLKSEEYFQFVIKKRLTKEKKLLKIGLLSLKKIIDKRNAPFIEDVFSKYLADISQDFTKDFPSLASTRFSKEVPTLILGSEMLFSPDEVGQKRNDRKLYQKVIFTDSETAKRIDIEKIVISSENYRNSGVAVTPKIVTDISLLTSARISISDMFYVAPFNLEDTYFAGGAIDLIPIELARHISKAVIIEKKQSYSAVEEAFVRAVLGYSGTKRLEEIQNYTPDHEIDTRNIKRVLEGYYVKKKICWKRLEICFDYPASYQQFREDMDRQWNYGFQQTLKSIQSKSKL</sequence>
<dbReference type="SUPFAM" id="SSF52151">
    <property type="entry name" value="FabD/lysophospholipase-like"/>
    <property type="match status" value="1"/>
</dbReference>
<evidence type="ECO:0000313" key="5">
    <source>
        <dbReference type="Proteomes" id="UP001500459"/>
    </source>
</evidence>
<dbReference type="PROSITE" id="PS51635">
    <property type="entry name" value="PNPLA"/>
    <property type="match status" value="1"/>
</dbReference>
<comment type="caution">
    <text evidence="2">Lacks conserved residue(s) required for the propagation of feature annotation.</text>
</comment>
<dbReference type="Gene3D" id="3.40.1090.10">
    <property type="entry name" value="Cytosolic phospholipase A2 catalytic domain"/>
    <property type="match status" value="1"/>
</dbReference>
<reference evidence="5" key="1">
    <citation type="journal article" date="2019" name="Int. J. Syst. Evol. Microbiol.">
        <title>The Global Catalogue of Microorganisms (GCM) 10K type strain sequencing project: providing services to taxonomists for standard genome sequencing and annotation.</title>
        <authorList>
            <consortium name="The Broad Institute Genomics Platform"/>
            <consortium name="The Broad Institute Genome Sequencing Center for Infectious Disease"/>
            <person name="Wu L."/>
            <person name="Ma J."/>
        </authorList>
    </citation>
    <scope>NUCLEOTIDE SEQUENCE [LARGE SCALE GENOMIC DNA]</scope>
    <source>
        <strain evidence="5">JCM 17106</strain>
    </source>
</reference>
<dbReference type="Proteomes" id="UP001500459">
    <property type="component" value="Unassembled WGS sequence"/>
</dbReference>
<gene>
    <name evidence="4" type="ORF">GCM10022393_17990</name>
</gene>